<evidence type="ECO:0000256" key="1">
    <source>
        <dbReference type="ARBA" id="ARBA00010830"/>
    </source>
</evidence>
<gene>
    <name evidence="7" type="ORF">N864_17230</name>
</gene>
<feature type="chain" id="PRO_5004920461" evidence="5">
    <location>
        <begin position="27"/>
        <end position="379"/>
    </location>
</feature>
<comment type="similarity">
    <text evidence="1">Belongs to the transglycosylase family. Rpf subfamily.</text>
</comment>
<evidence type="ECO:0000313" key="7">
    <source>
        <dbReference type="EMBL" id="EWT05689.1"/>
    </source>
</evidence>
<dbReference type="PROSITE" id="PS51109">
    <property type="entry name" value="G5"/>
    <property type="match status" value="1"/>
</dbReference>
<keyword evidence="2 5" id="KW-0732">Signal</keyword>
<evidence type="ECO:0000256" key="5">
    <source>
        <dbReference type="SAM" id="SignalP"/>
    </source>
</evidence>
<dbReference type="Pfam" id="PF07501">
    <property type="entry name" value="G5"/>
    <property type="match status" value="1"/>
</dbReference>
<feature type="region of interest" description="Disordered" evidence="4">
    <location>
        <begin position="274"/>
        <end position="296"/>
    </location>
</feature>
<dbReference type="Gene3D" id="1.10.530.10">
    <property type="match status" value="1"/>
</dbReference>
<reference evidence="8" key="1">
    <citation type="submission" date="2013-08" db="EMBL/GenBank/DDBJ databases">
        <title>Intrasporangium oryzae NRRL B-24470.</title>
        <authorList>
            <person name="Liu H."/>
            <person name="Wang G."/>
        </authorList>
    </citation>
    <scope>NUCLEOTIDE SEQUENCE [LARGE SCALE GENOMIC DNA]</scope>
    <source>
        <strain evidence="8">Q5-1</strain>
    </source>
</reference>
<name>W9GP73_9MICO</name>
<protein>
    <submittedName>
        <fullName evidence="7">Transglycosylase</fullName>
    </submittedName>
</protein>
<accession>W9GP73</accession>
<feature type="compositionally biased region" description="Low complexity" evidence="4">
    <location>
        <begin position="285"/>
        <end position="294"/>
    </location>
</feature>
<dbReference type="InterPro" id="IPR010618">
    <property type="entry name" value="RPF"/>
</dbReference>
<sequence length="379" mass="38838">MISRRMQVIAAAGAAVLLTTGGVAGAQLDKAVTLKVDGKPAAAHVFGSTVGDLLDSEGITLASGDVVSPAEGAALHDGDVVTVSYARPVTITIDGKTQQIRTTETTVDGVLEALGVRTPGAKLSVSRSQSIGRAGLALSITTPKSLTVVADGKTTKRTVAAATVSDALAQLGVKVGDKDQLAPAADTVLTDGAKIVVKRVTTKRTTRTEPVAYQTVRTKSKDLFTDQTKVKTAGRAGERTLTLEQTLVDGKVTATKQVASEVTREAVDRVLLVGTKSRPAPTTTSSGGSSSAGSSSGGGINLARAAMWDSVAACESGGNWHINTGNGYYGGLQFSASTWLAYGGGDFASRADLASREQQITVANRVYADNGLSQWGCKA</sequence>
<dbReference type="GO" id="GO:0016787">
    <property type="term" value="F:hydrolase activity"/>
    <property type="evidence" value="ECO:0007669"/>
    <property type="project" value="UniProtKB-KW"/>
</dbReference>
<dbReference type="AlphaFoldDB" id="W9GP73"/>
<dbReference type="CDD" id="cd13925">
    <property type="entry name" value="RPF"/>
    <property type="match status" value="1"/>
</dbReference>
<dbReference type="Pfam" id="PF06737">
    <property type="entry name" value="Transglycosylas"/>
    <property type="match status" value="1"/>
</dbReference>
<dbReference type="EMBL" id="AWQS01000094">
    <property type="protein sequence ID" value="EWT05689.1"/>
    <property type="molecule type" value="Genomic_DNA"/>
</dbReference>
<evidence type="ECO:0000313" key="8">
    <source>
        <dbReference type="Proteomes" id="UP000019494"/>
    </source>
</evidence>
<evidence type="ECO:0000256" key="4">
    <source>
        <dbReference type="SAM" id="MobiDB-lite"/>
    </source>
</evidence>
<proteinExistence type="inferred from homology"/>
<evidence type="ECO:0000259" key="6">
    <source>
        <dbReference type="PROSITE" id="PS51109"/>
    </source>
</evidence>
<organism evidence="7 8">
    <name type="scientific">Intrasporangium chromatireducens Q5-1</name>
    <dbReference type="NCBI Taxonomy" id="584657"/>
    <lineage>
        <taxon>Bacteria</taxon>
        <taxon>Bacillati</taxon>
        <taxon>Actinomycetota</taxon>
        <taxon>Actinomycetes</taxon>
        <taxon>Micrococcales</taxon>
        <taxon>Intrasporangiaceae</taxon>
        <taxon>Intrasporangium</taxon>
    </lineage>
</organism>
<dbReference type="Gene3D" id="2.20.230.10">
    <property type="entry name" value="Resuscitation-promoting factor rpfb"/>
    <property type="match status" value="1"/>
</dbReference>
<dbReference type="Pfam" id="PF03990">
    <property type="entry name" value="DUF348"/>
    <property type="match status" value="3"/>
</dbReference>
<dbReference type="InterPro" id="IPR007137">
    <property type="entry name" value="DUF348"/>
</dbReference>
<evidence type="ECO:0000256" key="2">
    <source>
        <dbReference type="ARBA" id="ARBA00022729"/>
    </source>
</evidence>
<feature type="signal peptide" evidence="5">
    <location>
        <begin position="1"/>
        <end position="26"/>
    </location>
</feature>
<dbReference type="SUPFAM" id="SSF53955">
    <property type="entry name" value="Lysozyme-like"/>
    <property type="match status" value="1"/>
</dbReference>
<dbReference type="InterPro" id="IPR011098">
    <property type="entry name" value="G5_dom"/>
</dbReference>
<dbReference type="Proteomes" id="UP000019494">
    <property type="component" value="Unassembled WGS sequence"/>
</dbReference>
<comment type="caution">
    <text evidence="7">The sequence shown here is derived from an EMBL/GenBank/DDBJ whole genome shotgun (WGS) entry which is preliminary data.</text>
</comment>
<feature type="domain" description="G5" evidence="6">
    <location>
        <begin position="197"/>
        <end position="277"/>
    </location>
</feature>
<dbReference type="SMART" id="SM01208">
    <property type="entry name" value="G5"/>
    <property type="match status" value="1"/>
</dbReference>
<keyword evidence="8" id="KW-1185">Reference proteome</keyword>
<evidence type="ECO:0000256" key="3">
    <source>
        <dbReference type="ARBA" id="ARBA00022801"/>
    </source>
</evidence>
<dbReference type="InterPro" id="IPR023346">
    <property type="entry name" value="Lysozyme-like_dom_sf"/>
</dbReference>
<keyword evidence="3" id="KW-0378">Hydrolase</keyword>